<comment type="caution">
    <text evidence="2">The sequence shown here is derived from an EMBL/GenBank/DDBJ whole genome shotgun (WGS) entry which is preliminary data.</text>
</comment>
<evidence type="ECO:0000313" key="2">
    <source>
        <dbReference type="EMBL" id="GIY81059.1"/>
    </source>
</evidence>
<proteinExistence type="predicted"/>
<sequence>MKVEKVTQRINHDDEQSSTMNPKFPLESNQRNVYFIDEFCRKTILRLPNAPVEFSLSSAIVSTTTLGDKCGLPYTTGFYGRNPCQKRTRLNFEEAAG</sequence>
<reference evidence="2 3" key="1">
    <citation type="submission" date="2021-06" db="EMBL/GenBank/DDBJ databases">
        <title>Caerostris darwini draft genome.</title>
        <authorList>
            <person name="Kono N."/>
            <person name="Arakawa K."/>
        </authorList>
    </citation>
    <scope>NUCLEOTIDE SEQUENCE [LARGE SCALE GENOMIC DNA]</scope>
</reference>
<accession>A0AAV4WGX2</accession>
<protein>
    <submittedName>
        <fullName evidence="2">Uncharacterized protein</fullName>
    </submittedName>
</protein>
<dbReference type="AlphaFoldDB" id="A0AAV4WGX2"/>
<keyword evidence="3" id="KW-1185">Reference proteome</keyword>
<feature type="compositionally biased region" description="Basic and acidic residues" evidence="1">
    <location>
        <begin position="1"/>
        <end position="15"/>
    </location>
</feature>
<name>A0AAV4WGX2_9ARAC</name>
<evidence type="ECO:0000256" key="1">
    <source>
        <dbReference type="SAM" id="MobiDB-lite"/>
    </source>
</evidence>
<gene>
    <name evidence="2" type="ORF">CDAR_101961</name>
</gene>
<dbReference type="Proteomes" id="UP001054837">
    <property type="component" value="Unassembled WGS sequence"/>
</dbReference>
<feature type="region of interest" description="Disordered" evidence="1">
    <location>
        <begin position="1"/>
        <end position="25"/>
    </location>
</feature>
<organism evidence="2 3">
    <name type="scientific">Caerostris darwini</name>
    <dbReference type="NCBI Taxonomy" id="1538125"/>
    <lineage>
        <taxon>Eukaryota</taxon>
        <taxon>Metazoa</taxon>
        <taxon>Ecdysozoa</taxon>
        <taxon>Arthropoda</taxon>
        <taxon>Chelicerata</taxon>
        <taxon>Arachnida</taxon>
        <taxon>Araneae</taxon>
        <taxon>Araneomorphae</taxon>
        <taxon>Entelegynae</taxon>
        <taxon>Araneoidea</taxon>
        <taxon>Araneidae</taxon>
        <taxon>Caerostris</taxon>
    </lineage>
</organism>
<dbReference type="EMBL" id="BPLQ01014568">
    <property type="protein sequence ID" value="GIY81059.1"/>
    <property type="molecule type" value="Genomic_DNA"/>
</dbReference>
<evidence type="ECO:0000313" key="3">
    <source>
        <dbReference type="Proteomes" id="UP001054837"/>
    </source>
</evidence>